<comment type="caution">
    <text evidence="11">The sequence shown here is derived from an EMBL/GenBank/DDBJ whole genome shotgun (WGS) entry which is preliminary data.</text>
</comment>
<dbReference type="GO" id="GO:0005886">
    <property type="term" value="C:plasma membrane"/>
    <property type="evidence" value="ECO:0007669"/>
    <property type="project" value="UniProtKB-SubCell"/>
</dbReference>
<organism evidence="11 12">
    <name type="scientific">Maritalea mobilis</name>
    <dbReference type="NCBI Taxonomy" id="483324"/>
    <lineage>
        <taxon>Bacteria</taxon>
        <taxon>Pseudomonadati</taxon>
        <taxon>Pseudomonadota</taxon>
        <taxon>Alphaproteobacteria</taxon>
        <taxon>Hyphomicrobiales</taxon>
        <taxon>Devosiaceae</taxon>
        <taxon>Maritalea</taxon>
    </lineage>
</organism>
<feature type="compositionally biased region" description="Polar residues" evidence="9">
    <location>
        <begin position="186"/>
        <end position="197"/>
    </location>
</feature>
<evidence type="ECO:0000256" key="4">
    <source>
        <dbReference type="ARBA" id="ARBA00022692"/>
    </source>
</evidence>
<keyword evidence="5 10" id="KW-1133">Transmembrane helix</keyword>
<sequence>MGFLTELLGEDLGNIAIVIGGLFITILAIILVVWLIKIGFRASRDGTRSKLRRLAVLQSAPVDNKRQLVIVRRDDVEHLVMIGGPNDVVIESGFQNPNEVDQRPAAAKTEMPESESMKAQLEPNEGLKPAAPIVAKPRASGPSRTTPVSPLEDRMEPQVNPPSETKGGNVTPMPNLAPIEKLQELAKSNPSAGTNTLKYPGLLRSGNKQKDVDSPVSDNKNQDANADSVKLANEDAPKSEHEGADSASEHGKDKAKQD</sequence>
<evidence type="ECO:0000313" key="12">
    <source>
        <dbReference type="Proteomes" id="UP000295391"/>
    </source>
</evidence>
<dbReference type="GO" id="GO:0009425">
    <property type="term" value="C:bacterial-type flagellum basal body"/>
    <property type="evidence" value="ECO:0007669"/>
    <property type="project" value="UniProtKB-SubCell"/>
</dbReference>
<dbReference type="AlphaFoldDB" id="A0A4R6VRK9"/>
<keyword evidence="12" id="KW-1185">Reference proteome</keyword>
<comment type="subcellular location">
    <subcellularLocation>
        <location evidence="1">Bacterial flagellum basal body</location>
    </subcellularLocation>
    <subcellularLocation>
        <location evidence="2">Cell membrane</location>
    </subcellularLocation>
</comment>
<reference evidence="11 12" key="1">
    <citation type="submission" date="2019-03" db="EMBL/GenBank/DDBJ databases">
        <title>Genomic Encyclopedia of Type Strains, Phase III (KMG-III): the genomes of soil and plant-associated and newly described type strains.</title>
        <authorList>
            <person name="Whitman W."/>
        </authorList>
    </citation>
    <scope>NUCLEOTIDE SEQUENCE [LARGE SCALE GENOMIC DNA]</scope>
    <source>
        <strain evidence="11 12">CGMCC 1.7002</strain>
    </source>
</reference>
<keyword evidence="7" id="KW-0975">Bacterial flagellum</keyword>
<keyword evidence="6 10" id="KW-0472">Membrane</keyword>
<evidence type="ECO:0000256" key="2">
    <source>
        <dbReference type="ARBA" id="ARBA00004236"/>
    </source>
</evidence>
<evidence type="ECO:0000256" key="1">
    <source>
        <dbReference type="ARBA" id="ARBA00004117"/>
    </source>
</evidence>
<evidence type="ECO:0000256" key="7">
    <source>
        <dbReference type="ARBA" id="ARBA00023143"/>
    </source>
</evidence>
<dbReference type="GO" id="GO:0044781">
    <property type="term" value="P:bacterial-type flagellum organization"/>
    <property type="evidence" value="ECO:0007669"/>
    <property type="project" value="InterPro"/>
</dbReference>
<dbReference type="EMBL" id="SNYR01000001">
    <property type="protein sequence ID" value="TDQ66662.1"/>
    <property type="molecule type" value="Genomic_DNA"/>
</dbReference>
<comment type="similarity">
    <text evidence="8">Belongs to the FliO/MopB family.</text>
</comment>
<dbReference type="RefSeq" id="WP_133571345.1">
    <property type="nucleotide sequence ID" value="NZ_SNYR01000001.1"/>
</dbReference>
<keyword evidence="11" id="KW-0282">Flagellum</keyword>
<feature type="region of interest" description="Disordered" evidence="9">
    <location>
        <begin position="95"/>
        <end position="258"/>
    </location>
</feature>
<dbReference type="Proteomes" id="UP000295391">
    <property type="component" value="Unassembled WGS sequence"/>
</dbReference>
<dbReference type="InterPro" id="IPR052205">
    <property type="entry name" value="FliO/MopB"/>
</dbReference>
<accession>A0A4R6VRK9</accession>
<evidence type="ECO:0000256" key="5">
    <source>
        <dbReference type="ARBA" id="ARBA00022989"/>
    </source>
</evidence>
<protein>
    <submittedName>
        <fullName evidence="11">Flagellar biogenesis protein FliO</fullName>
    </submittedName>
</protein>
<dbReference type="PANTHER" id="PTHR38766:SF1">
    <property type="entry name" value="FLAGELLAR PROTEIN FLIO"/>
    <property type="match status" value="1"/>
</dbReference>
<dbReference type="InterPro" id="IPR022781">
    <property type="entry name" value="Flagellar_biosynth_FliO"/>
</dbReference>
<evidence type="ECO:0000256" key="9">
    <source>
        <dbReference type="SAM" id="MobiDB-lite"/>
    </source>
</evidence>
<keyword evidence="11" id="KW-0966">Cell projection</keyword>
<evidence type="ECO:0000256" key="6">
    <source>
        <dbReference type="ARBA" id="ARBA00023136"/>
    </source>
</evidence>
<evidence type="ECO:0000256" key="3">
    <source>
        <dbReference type="ARBA" id="ARBA00022475"/>
    </source>
</evidence>
<feature type="compositionally biased region" description="Basic and acidic residues" evidence="9">
    <location>
        <begin position="232"/>
        <end position="258"/>
    </location>
</feature>
<evidence type="ECO:0000256" key="8">
    <source>
        <dbReference type="ARBA" id="ARBA00037937"/>
    </source>
</evidence>
<keyword evidence="4 10" id="KW-0812">Transmembrane</keyword>
<proteinExistence type="inferred from homology"/>
<name>A0A4R6VRK9_9HYPH</name>
<keyword evidence="3" id="KW-1003">Cell membrane</keyword>
<dbReference type="PANTHER" id="PTHR38766">
    <property type="entry name" value="FLAGELLAR PROTEIN FLIO"/>
    <property type="match status" value="1"/>
</dbReference>
<dbReference type="OrthoDB" id="8456606at2"/>
<feature type="compositionally biased region" description="Polar residues" evidence="9">
    <location>
        <begin position="216"/>
        <end position="225"/>
    </location>
</feature>
<keyword evidence="11" id="KW-0969">Cilium</keyword>
<feature type="transmembrane region" description="Helical" evidence="10">
    <location>
        <begin position="12"/>
        <end position="36"/>
    </location>
</feature>
<dbReference type="Pfam" id="PF04347">
    <property type="entry name" value="FliO"/>
    <property type="match status" value="1"/>
</dbReference>
<evidence type="ECO:0000313" key="11">
    <source>
        <dbReference type="EMBL" id="TDQ66662.1"/>
    </source>
</evidence>
<evidence type="ECO:0000256" key="10">
    <source>
        <dbReference type="SAM" id="Phobius"/>
    </source>
</evidence>
<gene>
    <name evidence="11" type="ORF">ATL17_0665</name>
</gene>